<dbReference type="PANTHER" id="PTHR45632">
    <property type="entry name" value="LD33804P"/>
    <property type="match status" value="1"/>
</dbReference>
<dbReference type="Gene3D" id="3.30.710.10">
    <property type="entry name" value="Potassium Channel Kv1.1, Chain A"/>
    <property type="match status" value="2"/>
</dbReference>
<dbReference type="AlphaFoldDB" id="A0AAW1B778"/>
<dbReference type="Pfam" id="PF21536">
    <property type="entry name" value="BTB_KLHL33"/>
    <property type="match status" value="1"/>
</dbReference>
<feature type="region of interest" description="Disordered" evidence="3">
    <location>
        <begin position="756"/>
        <end position="785"/>
    </location>
</feature>
<evidence type="ECO:0000256" key="2">
    <source>
        <dbReference type="ARBA" id="ARBA00022737"/>
    </source>
</evidence>
<dbReference type="Pfam" id="PF07707">
    <property type="entry name" value="BACK"/>
    <property type="match status" value="1"/>
</dbReference>
<dbReference type="FunFam" id="1.25.40.420:FF:000001">
    <property type="entry name" value="Kelch-like family member 12"/>
    <property type="match status" value="1"/>
</dbReference>
<dbReference type="Proteomes" id="UP001474421">
    <property type="component" value="Unassembled WGS sequence"/>
</dbReference>
<keyword evidence="2" id="KW-0677">Repeat</keyword>
<protein>
    <submittedName>
        <fullName evidence="5">Kelch-like 33</fullName>
    </submittedName>
</protein>
<dbReference type="InterPro" id="IPR000210">
    <property type="entry name" value="BTB/POZ_dom"/>
</dbReference>
<dbReference type="SMART" id="SM00612">
    <property type="entry name" value="Kelch"/>
    <property type="match status" value="5"/>
</dbReference>
<dbReference type="PANTHER" id="PTHR45632:SF14">
    <property type="entry name" value="KELCH-LIKE PROTEIN 33"/>
    <property type="match status" value="1"/>
</dbReference>
<dbReference type="InterPro" id="IPR015915">
    <property type="entry name" value="Kelch-typ_b-propeller"/>
</dbReference>
<dbReference type="InterPro" id="IPR011705">
    <property type="entry name" value="BACK"/>
</dbReference>
<gene>
    <name evidence="5" type="ORF">NXF25_021108</name>
</gene>
<feature type="region of interest" description="Disordered" evidence="3">
    <location>
        <begin position="1"/>
        <end position="29"/>
    </location>
</feature>
<dbReference type="SMART" id="SM00225">
    <property type="entry name" value="BTB"/>
    <property type="match status" value="2"/>
</dbReference>
<keyword evidence="1" id="KW-0880">Kelch repeat</keyword>
<keyword evidence="6" id="KW-1185">Reference proteome</keyword>
<dbReference type="Pfam" id="PF00651">
    <property type="entry name" value="BTB"/>
    <property type="match status" value="1"/>
</dbReference>
<dbReference type="Gene3D" id="1.25.40.420">
    <property type="match status" value="1"/>
</dbReference>
<comment type="caution">
    <text evidence="5">The sequence shown here is derived from an EMBL/GenBank/DDBJ whole genome shotgun (WGS) entry which is preliminary data.</text>
</comment>
<dbReference type="InterPro" id="IPR006652">
    <property type="entry name" value="Kelch_1"/>
</dbReference>
<dbReference type="InterPro" id="IPR011333">
    <property type="entry name" value="SKP1/BTB/POZ_sf"/>
</dbReference>
<dbReference type="EMBL" id="JAOTOJ010000008">
    <property type="protein sequence ID" value="KAK9397747.1"/>
    <property type="molecule type" value="Genomic_DNA"/>
</dbReference>
<accession>A0AAW1B778</accession>
<dbReference type="Gene3D" id="2.120.10.80">
    <property type="entry name" value="Kelch-type beta propeller"/>
    <property type="match status" value="2"/>
</dbReference>
<feature type="domain" description="BTB" evidence="4">
    <location>
        <begin position="73"/>
        <end position="137"/>
    </location>
</feature>
<evidence type="ECO:0000256" key="3">
    <source>
        <dbReference type="SAM" id="MobiDB-lite"/>
    </source>
</evidence>
<dbReference type="Pfam" id="PF24681">
    <property type="entry name" value="Kelch_KLHDC2_KLHL20_DRC7"/>
    <property type="match status" value="1"/>
</dbReference>
<dbReference type="SUPFAM" id="SSF54695">
    <property type="entry name" value="POZ domain"/>
    <property type="match status" value="2"/>
</dbReference>
<organism evidence="5 6">
    <name type="scientific">Crotalus adamanteus</name>
    <name type="common">Eastern diamondback rattlesnake</name>
    <dbReference type="NCBI Taxonomy" id="8729"/>
    <lineage>
        <taxon>Eukaryota</taxon>
        <taxon>Metazoa</taxon>
        <taxon>Chordata</taxon>
        <taxon>Craniata</taxon>
        <taxon>Vertebrata</taxon>
        <taxon>Euteleostomi</taxon>
        <taxon>Lepidosauria</taxon>
        <taxon>Squamata</taxon>
        <taxon>Bifurcata</taxon>
        <taxon>Unidentata</taxon>
        <taxon>Episquamata</taxon>
        <taxon>Toxicofera</taxon>
        <taxon>Serpentes</taxon>
        <taxon>Colubroidea</taxon>
        <taxon>Viperidae</taxon>
        <taxon>Crotalinae</taxon>
        <taxon>Crotalus</taxon>
    </lineage>
</organism>
<sequence>MVSIPQRSCHSYGYHEGPRRTPSQQTQKRMTCIDRPPDMLETSSEQQLELRSEGHADGFFTTALLLRGQDLLVDTTVTLGQKDYKAHGLLLAAVSSVFLQRLECGVQEGMNLDGVTTPSGWEAILNFAYTGALEPTPIVAGDILDAAEALGVPRLAEICKVVLIGIENEDRLSPVEEKWKTLQRLEELYNEGIGWDMELKAEGDTFRVHRLALACGCEFFHGMFTSGMKETQQTKVPLCTQFTAADLGLIISFAYTGVLRGGWDYIFEAAQAALQYQVSGILDLCLDLFHYKLTPETCLDVLSFARAYSLRDLESTAEKFILNNFACVMKTAKFLDLPVNQLVDFLSSDSLYILYELEAFQGAVHWLTADWAGRMNCAEKVLQCIRFPLMSTQELKQVRKEEMMANPGRLYNLMVQSLASIPPGPSKMEQLPCRVRYPEKVIVISGGDTLTTNMATRSPCQDFWFTHRFLNGIGLVKQVEWRRLGYLPEKPRFRHAVVVKDNKMYLFGGKHFYGVRDTMCSVFRFDPLCGSWERLADMTNCRSYFPAVFLHGFFYALGGSSNEVYCLDSVECYETQSDTWRPCAPLPTPVCGHAACVLDGWIYITGGSDGSCRCQSSLIRYRPDGPPLLLASMQEERAGHIMEVLNGRIYVAGGLRWRDGHGGYADQLACERYSPDQDLWVTLRPLPQAHVIAASAILNGELYILGGYSHNTYRDTHLIHCYNPAHDRWVNLGTLPQAYADLKACILEIPSSYRQSEPSVTEAPDLDIPPDASLDVPYQNSGSSC</sequence>
<name>A0AAW1B778_CROAD</name>
<proteinExistence type="predicted"/>
<evidence type="ECO:0000259" key="4">
    <source>
        <dbReference type="PROSITE" id="PS50097"/>
    </source>
</evidence>
<feature type="domain" description="BTB" evidence="4">
    <location>
        <begin position="195"/>
        <end position="257"/>
    </location>
</feature>
<dbReference type="SUPFAM" id="SSF117281">
    <property type="entry name" value="Kelch motif"/>
    <property type="match status" value="1"/>
</dbReference>
<evidence type="ECO:0000313" key="6">
    <source>
        <dbReference type="Proteomes" id="UP001474421"/>
    </source>
</evidence>
<dbReference type="PROSITE" id="PS50097">
    <property type="entry name" value="BTB"/>
    <property type="match status" value="2"/>
</dbReference>
<evidence type="ECO:0000256" key="1">
    <source>
        <dbReference type="ARBA" id="ARBA00022441"/>
    </source>
</evidence>
<reference evidence="5 6" key="1">
    <citation type="journal article" date="2024" name="Proc. Natl. Acad. Sci. U.S.A.">
        <title>The genetic regulatory architecture and epigenomic basis for age-related changes in rattlesnake venom.</title>
        <authorList>
            <person name="Hogan M.P."/>
            <person name="Holding M.L."/>
            <person name="Nystrom G.S."/>
            <person name="Colston T.J."/>
            <person name="Bartlett D.A."/>
            <person name="Mason A.J."/>
            <person name="Ellsworth S.A."/>
            <person name="Rautsaw R.M."/>
            <person name="Lawrence K.C."/>
            <person name="Strickland J.L."/>
            <person name="He B."/>
            <person name="Fraser P."/>
            <person name="Margres M.J."/>
            <person name="Gilbert D.M."/>
            <person name="Gibbs H.L."/>
            <person name="Parkinson C.L."/>
            <person name="Rokyta D.R."/>
        </authorList>
    </citation>
    <scope>NUCLEOTIDE SEQUENCE [LARGE SCALE GENOMIC DNA]</scope>
    <source>
        <strain evidence="5">DRR0105</strain>
    </source>
</reference>
<evidence type="ECO:0000313" key="5">
    <source>
        <dbReference type="EMBL" id="KAK9397747.1"/>
    </source>
</evidence>
<dbReference type="Pfam" id="PF01344">
    <property type="entry name" value="Kelch_1"/>
    <property type="match status" value="1"/>
</dbReference>
<dbReference type="SMART" id="SM00875">
    <property type="entry name" value="BACK"/>
    <property type="match status" value="1"/>
</dbReference>